<proteinExistence type="predicted"/>
<feature type="region of interest" description="Disordered" evidence="1">
    <location>
        <begin position="1"/>
        <end position="37"/>
    </location>
</feature>
<feature type="compositionally biased region" description="Acidic residues" evidence="1">
    <location>
        <begin position="27"/>
        <end position="36"/>
    </location>
</feature>
<evidence type="ECO:0000313" key="2">
    <source>
        <dbReference type="RefSeq" id="XP_042599364.1"/>
    </source>
</evidence>
<dbReference type="Proteomes" id="UP001155660">
    <property type="component" value="Chromosome A4"/>
</dbReference>
<feature type="region of interest" description="Disordered" evidence="1">
    <location>
        <begin position="174"/>
        <end position="239"/>
    </location>
</feature>
<reference evidence="2 3" key="1">
    <citation type="submission" date="2025-04" db="UniProtKB">
        <authorList>
            <consortium name="RefSeq"/>
        </authorList>
    </citation>
    <scope>IDENTIFICATION</scope>
    <source>
        <tissue evidence="2 3">Muscle</tissue>
    </source>
</reference>
<protein>
    <submittedName>
        <fullName evidence="2 3">Uncharacterized protein LOC109104909</fullName>
    </submittedName>
</protein>
<dbReference type="OrthoDB" id="8961154at2759"/>
<evidence type="ECO:0000256" key="1">
    <source>
        <dbReference type="SAM" id="MobiDB-lite"/>
    </source>
</evidence>
<feature type="compositionally biased region" description="Polar residues" evidence="1">
    <location>
        <begin position="111"/>
        <end position="123"/>
    </location>
</feature>
<dbReference type="KEGG" id="ccar:109104909"/>
<feature type="compositionally biased region" description="Basic and acidic residues" evidence="1">
    <location>
        <begin position="187"/>
        <end position="238"/>
    </location>
</feature>
<gene>
    <name evidence="2 3" type="primary">LOC109104909</name>
</gene>
<feature type="region of interest" description="Disordered" evidence="1">
    <location>
        <begin position="61"/>
        <end position="123"/>
    </location>
</feature>
<sequence length="284" mass="31495">MEGSSKSAKQPAKRRIATRANPVLDADPSEEEEDESIPVHWFSEVSNVFIPTVHEGLVQPRESLSNERHRQYTVSPGPCSVESPVNAQIVDCSPELSSPSDMSTDAPVSPLRSSRPTNHCSNTEHLLTESIAPIDQVPETDPIESNLPDTRLPEVHPVEKETILDAVSDICNEQQSVSPDMSEHEEEVDRTKTEKSVEGEKLEMDGIESREEAERMAVTDAPVRKSGRERQPSRRLDYPELGNPLVTVVKSFLHGLTTVLSDVLNEDQVVSAPFLPYPPQIKHI</sequence>
<accession>A0A9R0AHW3</accession>
<dbReference type="RefSeq" id="XP_042599364.1">
    <property type="nucleotide sequence ID" value="XM_042743430.1"/>
</dbReference>
<dbReference type="RefSeq" id="XP_042599375.1">
    <property type="nucleotide sequence ID" value="XM_042743441.1"/>
</dbReference>
<dbReference type="AlphaFoldDB" id="A0A9R0AHW3"/>
<dbReference type="GeneID" id="109104909"/>
<organism evidence="2">
    <name type="scientific">Cyprinus carpio</name>
    <name type="common">Common carp</name>
    <dbReference type="NCBI Taxonomy" id="7962"/>
    <lineage>
        <taxon>Eukaryota</taxon>
        <taxon>Metazoa</taxon>
        <taxon>Chordata</taxon>
        <taxon>Craniata</taxon>
        <taxon>Vertebrata</taxon>
        <taxon>Euteleostomi</taxon>
        <taxon>Actinopterygii</taxon>
        <taxon>Neopterygii</taxon>
        <taxon>Teleostei</taxon>
        <taxon>Ostariophysi</taxon>
        <taxon>Cypriniformes</taxon>
        <taxon>Cyprinidae</taxon>
        <taxon>Cyprininae</taxon>
        <taxon>Cyprinus</taxon>
    </lineage>
</organism>
<name>A0A9R0AHW3_CYPCA</name>
<evidence type="ECO:0000313" key="3">
    <source>
        <dbReference type="RefSeq" id="XP_042599375.1"/>
    </source>
</evidence>